<reference evidence="2" key="1">
    <citation type="submission" date="2014-11" db="EMBL/GenBank/DDBJ databases">
        <authorList>
            <person name="Geib S."/>
        </authorList>
    </citation>
    <scope>NUCLEOTIDE SEQUENCE</scope>
</reference>
<evidence type="ECO:0000256" key="1">
    <source>
        <dbReference type="SAM" id="Phobius"/>
    </source>
</evidence>
<reference evidence="2" key="2">
    <citation type="journal article" date="2015" name="Gigascience">
        <title>Reconstructing a comprehensive transcriptome assembly of a white-pupal translocated strain of the pest fruit fly Bactrocera cucurbitae.</title>
        <authorList>
            <person name="Sim S.B."/>
            <person name="Calla B."/>
            <person name="Hall B."/>
            <person name="DeRego T."/>
            <person name="Geib S.M."/>
        </authorList>
    </citation>
    <scope>NUCLEOTIDE SEQUENCE</scope>
</reference>
<feature type="transmembrane region" description="Helical" evidence="1">
    <location>
        <begin position="63"/>
        <end position="82"/>
    </location>
</feature>
<organism evidence="2">
    <name type="scientific">Zeugodacus cucurbitae</name>
    <name type="common">Melon fruit fly</name>
    <name type="synonym">Bactrocera cucurbitae</name>
    <dbReference type="NCBI Taxonomy" id="28588"/>
    <lineage>
        <taxon>Eukaryota</taxon>
        <taxon>Metazoa</taxon>
        <taxon>Ecdysozoa</taxon>
        <taxon>Arthropoda</taxon>
        <taxon>Hexapoda</taxon>
        <taxon>Insecta</taxon>
        <taxon>Pterygota</taxon>
        <taxon>Neoptera</taxon>
        <taxon>Endopterygota</taxon>
        <taxon>Diptera</taxon>
        <taxon>Brachycera</taxon>
        <taxon>Muscomorpha</taxon>
        <taxon>Tephritoidea</taxon>
        <taxon>Tephritidae</taxon>
        <taxon>Zeugodacus</taxon>
        <taxon>Zeugodacus</taxon>
    </lineage>
</organism>
<feature type="transmembrane region" description="Helical" evidence="1">
    <location>
        <begin position="30"/>
        <end position="51"/>
    </location>
</feature>
<dbReference type="AlphaFoldDB" id="A0A0A1XCS5"/>
<feature type="transmembrane region" description="Helical" evidence="1">
    <location>
        <begin position="94"/>
        <end position="115"/>
    </location>
</feature>
<keyword evidence="1" id="KW-0812">Transmembrane</keyword>
<evidence type="ECO:0000313" key="2">
    <source>
        <dbReference type="EMBL" id="JAD08258.1"/>
    </source>
</evidence>
<dbReference type="PANTHER" id="PTHR38640:SF1">
    <property type="entry name" value="GEO09659P1"/>
    <property type="match status" value="1"/>
</dbReference>
<accession>A0A0A1XCS5</accession>
<sequence length="157" mass="16865">MASEGASNQNAVCTLCDKIGLKPFTKQNVFYYYIPLHGVVSYSALAVNVMNPGFISKVLPKKDLTNVLLLSSLAGAAFYIYGRPHLRTVPNNRRGLYALLGGSLFSMGSVLGWALMRSILPRDNAAIATIAGLASGAVVVKLSTDYFTDCDKLVTKN</sequence>
<protein>
    <submittedName>
        <fullName evidence="2">Tegument protein UL47</fullName>
    </submittedName>
</protein>
<keyword evidence="1" id="KW-1133">Transmembrane helix</keyword>
<keyword evidence="1" id="KW-0472">Membrane</keyword>
<dbReference type="EMBL" id="GBXI01006034">
    <property type="protein sequence ID" value="JAD08258.1"/>
    <property type="molecule type" value="Transcribed_RNA"/>
</dbReference>
<dbReference type="PANTHER" id="PTHR38640">
    <property type="entry name" value="GEO09659P1"/>
    <property type="match status" value="1"/>
</dbReference>
<dbReference type="OrthoDB" id="5915502at2759"/>
<gene>
    <name evidence="2" type="primary">UL47</name>
    <name evidence="2" type="ORF">g.40186</name>
</gene>
<proteinExistence type="predicted"/>
<name>A0A0A1XCS5_ZEUCU</name>